<gene>
    <name evidence="2" type="ORF">VFH_V135240</name>
</gene>
<dbReference type="EMBL" id="OX451740">
    <property type="protein sequence ID" value="CAI8614556.1"/>
    <property type="molecule type" value="Genomic_DNA"/>
</dbReference>
<name>A0AAV1AX13_VICFA</name>
<evidence type="ECO:0000256" key="1">
    <source>
        <dbReference type="SAM" id="Phobius"/>
    </source>
</evidence>
<proteinExistence type="predicted"/>
<evidence type="ECO:0000313" key="2">
    <source>
        <dbReference type="EMBL" id="CAI8614556.1"/>
    </source>
</evidence>
<keyword evidence="1" id="KW-1133">Transmembrane helix</keyword>
<protein>
    <submittedName>
        <fullName evidence="2">Uncharacterized protein</fullName>
    </submittedName>
</protein>
<keyword evidence="1" id="KW-0472">Membrane</keyword>
<accession>A0AAV1AX13</accession>
<sequence>MQSLQHRRGFVVFNTASSSTQHHRLANTCSHLRLTFLILIQLHLRITLPSSIFLFILNLSRSDETQTNPKELRWIFNGSGNEMLRLNVRPLLRLACSSIFLVHLQVSLIVQHIPDEEEDMTVTNLWVYQALDTMPIAEALPGNIFLIVTFSKASFPLLFLCILKGLCKGR</sequence>
<feature type="transmembrane region" description="Helical" evidence="1">
    <location>
        <begin position="144"/>
        <end position="163"/>
    </location>
</feature>
<organism evidence="2 3">
    <name type="scientific">Vicia faba</name>
    <name type="common">Broad bean</name>
    <name type="synonym">Faba vulgaris</name>
    <dbReference type="NCBI Taxonomy" id="3906"/>
    <lineage>
        <taxon>Eukaryota</taxon>
        <taxon>Viridiplantae</taxon>
        <taxon>Streptophyta</taxon>
        <taxon>Embryophyta</taxon>
        <taxon>Tracheophyta</taxon>
        <taxon>Spermatophyta</taxon>
        <taxon>Magnoliopsida</taxon>
        <taxon>eudicotyledons</taxon>
        <taxon>Gunneridae</taxon>
        <taxon>Pentapetalae</taxon>
        <taxon>rosids</taxon>
        <taxon>fabids</taxon>
        <taxon>Fabales</taxon>
        <taxon>Fabaceae</taxon>
        <taxon>Papilionoideae</taxon>
        <taxon>50 kb inversion clade</taxon>
        <taxon>NPAAA clade</taxon>
        <taxon>Hologalegina</taxon>
        <taxon>IRL clade</taxon>
        <taxon>Fabeae</taxon>
        <taxon>Vicia</taxon>
    </lineage>
</organism>
<keyword evidence="3" id="KW-1185">Reference proteome</keyword>
<feature type="transmembrane region" description="Helical" evidence="1">
    <location>
        <begin position="91"/>
        <end position="110"/>
    </location>
</feature>
<dbReference type="Proteomes" id="UP001157006">
    <property type="component" value="Chromosome 5"/>
</dbReference>
<reference evidence="2 3" key="1">
    <citation type="submission" date="2023-01" db="EMBL/GenBank/DDBJ databases">
        <authorList>
            <person name="Kreplak J."/>
        </authorList>
    </citation>
    <scope>NUCLEOTIDE SEQUENCE [LARGE SCALE GENOMIC DNA]</scope>
</reference>
<evidence type="ECO:0000313" key="3">
    <source>
        <dbReference type="Proteomes" id="UP001157006"/>
    </source>
</evidence>
<keyword evidence="1" id="KW-0812">Transmembrane</keyword>
<dbReference type="AlphaFoldDB" id="A0AAV1AX13"/>